<evidence type="ECO:0000256" key="2">
    <source>
        <dbReference type="RuleBase" id="RU363072"/>
    </source>
</evidence>
<keyword evidence="4" id="KW-1185">Reference proteome</keyword>
<name>A0A1U6IC04_9SPHN</name>
<organism evidence="3 4">
    <name type="scientific">Novosphingobium mathurense</name>
    <dbReference type="NCBI Taxonomy" id="428990"/>
    <lineage>
        <taxon>Bacteria</taxon>
        <taxon>Pseudomonadati</taxon>
        <taxon>Pseudomonadota</taxon>
        <taxon>Alphaproteobacteria</taxon>
        <taxon>Sphingomonadales</taxon>
        <taxon>Sphingomonadaceae</taxon>
        <taxon>Novosphingobium</taxon>
    </lineage>
</organism>
<dbReference type="GO" id="GO:0008643">
    <property type="term" value="P:carbohydrate transport"/>
    <property type="evidence" value="ECO:0007669"/>
    <property type="project" value="InterPro"/>
</dbReference>
<sequence>MWKSGLSCLAPLGVCLSVPAVANDEPSARGFEVSGDYTADAILISDKGAKDKAYGLDNLNLQVDVDLGRVAGWQGAQVHVHFLNNLGGMPNNRAGTLQGVDNIEVATQRFRVFEAWIEQSIGPRTTLRAGLYDLNSEFYANDAAGLLLAPAFGVGSEISATGPNGPSIFPSSALAARVEHRFGRDGFMRVGVLNANARTLGDPGGVDFDFDEGLLLIAETGVEASFKATAGVWTYTRDQDEVVTPSGDGPLRRSAAQGAYAIFEHPIANRDQDNEVTGFVRVGVSDGHTTVFRGGWQAGVLFEAPFPGRPLGALSIGANQAFVSHAYRDALAATGIPPASAETQLEVTYTDVIFGRIGIQPDMQIIVDAGGERNRPLVIVSGLRFTFEF</sequence>
<evidence type="ECO:0000256" key="1">
    <source>
        <dbReference type="ARBA" id="ARBA00008769"/>
    </source>
</evidence>
<dbReference type="EMBL" id="FVZE01000005">
    <property type="protein sequence ID" value="SLK05556.1"/>
    <property type="molecule type" value="Genomic_DNA"/>
</dbReference>
<dbReference type="STRING" id="428990.SAMN06295987_105187"/>
<dbReference type="GO" id="GO:0016020">
    <property type="term" value="C:membrane"/>
    <property type="evidence" value="ECO:0007669"/>
    <property type="project" value="InterPro"/>
</dbReference>
<dbReference type="PANTHER" id="PTHR37944">
    <property type="entry name" value="PORIN B"/>
    <property type="match status" value="1"/>
</dbReference>
<dbReference type="RefSeq" id="WP_079731112.1">
    <property type="nucleotide sequence ID" value="NZ_FVZE01000005.1"/>
</dbReference>
<evidence type="ECO:0000313" key="4">
    <source>
        <dbReference type="Proteomes" id="UP000190989"/>
    </source>
</evidence>
<proteinExistence type="inferred from homology"/>
<dbReference type="InterPro" id="IPR052932">
    <property type="entry name" value="OprB_Porin"/>
</dbReference>
<feature type="signal peptide" evidence="2">
    <location>
        <begin position="1"/>
        <end position="22"/>
    </location>
</feature>
<dbReference type="Pfam" id="PF04966">
    <property type="entry name" value="OprB"/>
    <property type="match status" value="1"/>
</dbReference>
<dbReference type="GO" id="GO:0015288">
    <property type="term" value="F:porin activity"/>
    <property type="evidence" value="ECO:0007669"/>
    <property type="project" value="InterPro"/>
</dbReference>
<reference evidence="4" key="1">
    <citation type="submission" date="2017-02" db="EMBL/GenBank/DDBJ databases">
        <authorList>
            <person name="Varghese N."/>
            <person name="Submissions S."/>
        </authorList>
    </citation>
    <scope>NUCLEOTIDE SEQUENCE [LARGE SCALE GENOMIC DNA]</scope>
    <source>
        <strain evidence="4">SM117</strain>
    </source>
</reference>
<accession>A0A1U6IC04</accession>
<keyword evidence="2" id="KW-0732">Signal</keyword>
<dbReference type="AlphaFoldDB" id="A0A1U6IC04"/>
<evidence type="ECO:0000313" key="3">
    <source>
        <dbReference type="EMBL" id="SLK05556.1"/>
    </source>
</evidence>
<comment type="similarity">
    <text evidence="1 2">Belongs to the OprB family.</text>
</comment>
<dbReference type="PANTHER" id="PTHR37944:SF1">
    <property type="entry name" value="PORIN B"/>
    <property type="match status" value="1"/>
</dbReference>
<gene>
    <name evidence="3" type="ORF">SAMN06295987_105187</name>
</gene>
<dbReference type="InterPro" id="IPR007049">
    <property type="entry name" value="Carb-sel_porin_OprB"/>
</dbReference>
<dbReference type="Proteomes" id="UP000190989">
    <property type="component" value="Unassembled WGS sequence"/>
</dbReference>
<dbReference type="Gene3D" id="2.40.160.180">
    <property type="entry name" value="Carbohydrate-selective porin OprB"/>
    <property type="match status" value="1"/>
</dbReference>
<protein>
    <submittedName>
        <fullName evidence="3">Porin</fullName>
    </submittedName>
</protein>
<feature type="chain" id="PRO_5011829374" evidence="2">
    <location>
        <begin position="23"/>
        <end position="389"/>
    </location>
</feature>
<dbReference type="InterPro" id="IPR038673">
    <property type="entry name" value="OprB_sf"/>
</dbReference>